<comment type="pathway">
    <text evidence="1">Alkaloid biosynthesis.</text>
</comment>
<name>A0AAV3Q123_LITER</name>
<evidence type="ECO:0000313" key="5">
    <source>
        <dbReference type="EMBL" id="GAA0156973.1"/>
    </source>
</evidence>
<protein>
    <submittedName>
        <fullName evidence="5">Uncharacterized protein</fullName>
    </submittedName>
</protein>
<dbReference type="InterPro" id="IPR023213">
    <property type="entry name" value="CAT-like_dom_sf"/>
</dbReference>
<evidence type="ECO:0000256" key="4">
    <source>
        <dbReference type="ARBA" id="ARBA00023315"/>
    </source>
</evidence>
<dbReference type="GO" id="GO:0016746">
    <property type="term" value="F:acyltransferase activity"/>
    <property type="evidence" value="ECO:0007669"/>
    <property type="project" value="UniProtKB-KW"/>
</dbReference>
<comment type="caution">
    <text evidence="5">The sequence shown here is derived from an EMBL/GenBank/DDBJ whole genome shotgun (WGS) entry which is preliminary data.</text>
</comment>
<dbReference type="AlphaFoldDB" id="A0AAV3Q123"/>
<evidence type="ECO:0000313" key="6">
    <source>
        <dbReference type="Proteomes" id="UP001454036"/>
    </source>
</evidence>
<reference evidence="5 6" key="1">
    <citation type="submission" date="2024-01" db="EMBL/GenBank/DDBJ databases">
        <title>The complete chloroplast genome sequence of Lithospermum erythrorhizon: insights into the phylogenetic relationship among Boraginaceae species and the maternal lineages of purple gromwells.</title>
        <authorList>
            <person name="Okada T."/>
            <person name="Watanabe K."/>
        </authorList>
    </citation>
    <scope>NUCLEOTIDE SEQUENCE [LARGE SCALE GENOMIC DNA]</scope>
</reference>
<dbReference type="Pfam" id="PF02458">
    <property type="entry name" value="Transferase"/>
    <property type="match status" value="1"/>
</dbReference>
<proteinExistence type="inferred from homology"/>
<dbReference type="PANTHER" id="PTHR31623:SF88">
    <property type="entry name" value="ACYLSUGAR ACYLTRANSFERASE 3-LIKE"/>
    <property type="match status" value="1"/>
</dbReference>
<dbReference type="EMBL" id="BAABME010002993">
    <property type="protein sequence ID" value="GAA0156973.1"/>
    <property type="molecule type" value="Genomic_DNA"/>
</dbReference>
<evidence type="ECO:0000256" key="3">
    <source>
        <dbReference type="ARBA" id="ARBA00022679"/>
    </source>
</evidence>
<accession>A0AAV3Q123</accession>
<dbReference type="PANTHER" id="PTHR31623">
    <property type="entry name" value="F21J9.9"/>
    <property type="match status" value="1"/>
</dbReference>
<keyword evidence="4" id="KW-0012">Acyltransferase</keyword>
<sequence>MLVHAGDNKSFPSPQLNVASILPPIEDPSTKPAFGLFSDQENSISKRLVFNSSKLSQLKAKVSAETGLTNPTRVEVVTSLIHKCANAASSLVDPNSYKPPIFVQVVNIRNFTNPPLSPNSVGNLVHHFGAPFPDPKDLTYPRLASELRRAKVQFFDKFKGISAKELRQEILKSVEHMRMIGTGKSNVDQYFCTSICRFPIYDVDFGLGRPERVNLAATPFKNFLILMDAPNGDGVEAFVPLEEKVMNAFERDPELLQFAFFE</sequence>
<dbReference type="Proteomes" id="UP001454036">
    <property type="component" value="Unassembled WGS sequence"/>
</dbReference>
<keyword evidence="6" id="KW-1185">Reference proteome</keyword>
<keyword evidence="3" id="KW-0808">Transferase</keyword>
<gene>
    <name evidence="5" type="ORF">LIER_14336</name>
</gene>
<comment type="similarity">
    <text evidence="2">Belongs to the plant acyltransferase family.</text>
</comment>
<dbReference type="Gene3D" id="3.30.559.10">
    <property type="entry name" value="Chloramphenicol acetyltransferase-like domain"/>
    <property type="match status" value="1"/>
</dbReference>
<organism evidence="5 6">
    <name type="scientific">Lithospermum erythrorhizon</name>
    <name type="common">Purple gromwell</name>
    <name type="synonym">Lithospermum officinale var. erythrorhizon</name>
    <dbReference type="NCBI Taxonomy" id="34254"/>
    <lineage>
        <taxon>Eukaryota</taxon>
        <taxon>Viridiplantae</taxon>
        <taxon>Streptophyta</taxon>
        <taxon>Embryophyta</taxon>
        <taxon>Tracheophyta</taxon>
        <taxon>Spermatophyta</taxon>
        <taxon>Magnoliopsida</taxon>
        <taxon>eudicotyledons</taxon>
        <taxon>Gunneridae</taxon>
        <taxon>Pentapetalae</taxon>
        <taxon>asterids</taxon>
        <taxon>lamiids</taxon>
        <taxon>Boraginales</taxon>
        <taxon>Boraginaceae</taxon>
        <taxon>Boraginoideae</taxon>
        <taxon>Lithospermeae</taxon>
        <taxon>Lithospermum</taxon>
    </lineage>
</organism>
<evidence type="ECO:0000256" key="1">
    <source>
        <dbReference type="ARBA" id="ARBA00004913"/>
    </source>
</evidence>
<evidence type="ECO:0000256" key="2">
    <source>
        <dbReference type="ARBA" id="ARBA00009861"/>
    </source>
</evidence>